<dbReference type="Proteomes" id="UP000292686">
    <property type="component" value="Unassembled WGS sequence"/>
</dbReference>
<name>A0A4Q2M3W6_9MICO</name>
<organism evidence="3 4">
    <name type="scientific">Agromyces atrinae</name>
    <dbReference type="NCBI Taxonomy" id="592376"/>
    <lineage>
        <taxon>Bacteria</taxon>
        <taxon>Bacillati</taxon>
        <taxon>Actinomycetota</taxon>
        <taxon>Actinomycetes</taxon>
        <taxon>Micrococcales</taxon>
        <taxon>Microbacteriaceae</taxon>
        <taxon>Agromyces</taxon>
    </lineage>
</organism>
<reference evidence="2 5" key="2">
    <citation type="submission" date="2020-07" db="EMBL/GenBank/DDBJ databases">
        <title>Sequencing the genomes of 1000 actinobacteria strains.</title>
        <authorList>
            <person name="Klenk H.-P."/>
        </authorList>
    </citation>
    <scope>NUCLEOTIDE SEQUENCE [LARGE SCALE GENOMIC DNA]</scope>
    <source>
        <strain evidence="2 5">DSM 23870</strain>
    </source>
</reference>
<accession>A0A4Q2M3W6</accession>
<protein>
    <submittedName>
        <fullName evidence="3">Uncharacterized protein</fullName>
    </submittedName>
</protein>
<evidence type="ECO:0000313" key="4">
    <source>
        <dbReference type="Proteomes" id="UP000292686"/>
    </source>
</evidence>
<proteinExistence type="predicted"/>
<dbReference type="RefSeq" id="WP_129174694.1">
    <property type="nucleotide sequence ID" value="NZ_JACCBI010000001.1"/>
</dbReference>
<feature type="compositionally biased region" description="Basic and acidic residues" evidence="1">
    <location>
        <begin position="43"/>
        <end position="53"/>
    </location>
</feature>
<evidence type="ECO:0000313" key="5">
    <source>
        <dbReference type="Proteomes" id="UP000581087"/>
    </source>
</evidence>
<evidence type="ECO:0000313" key="2">
    <source>
        <dbReference type="EMBL" id="NYD66417.1"/>
    </source>
</evidence>
<reference evidence="3 4" key="1">
    <citation type="submission" date="2019-01" db="EMBL/GenBank/DDBJ databases">
        <title>Agromyces.</title>
        <authorList>
            <person name="Li J."/>
        </authorList>
    </citation>
    <scope>NUCLEOTIDE SEQUENCE [LARGE SCALE GENOMIC DNA]</scope>
    <source>
        <strain evidence="3 4">DSM 23870</strain>
    </source>
</reference>
<evidence type="ECO:0000313" key="3">
    <source>
        <dbReference type="EMBL" id="RXZ86725.1"/>
    </source>
</evidence>
<evidence type="ECO:0000256" key="1">
    <source>
        <dbReference type="SAM" id="MobiDB-lite"/>
    </source>
</evidence>
<dbReference type="Proteomes" id="UP000581087">
    <property type="component" value="Unassembled WGS sequence"/>
</dbReference>
<gene>
    <name evidence="2" type="ORF">BJ972_000936</name>
    <name evidence="3" type="ORF">ESP50_10130</name>
</gene>
<dbReference type="AlphaFoldDB" id="A0A4Q2M3W6"/>
<dbReference type="OrthoDB" id="5125441at2"/>
<feature type="region of interest" description="Disordered" evidence="1">
    <location>
        <begin position="43"/>
        <end position="62"/>
    </location>
</feature>
<keyword evidence="4" id="KW-1185">Reference proteome</keyword>
<dbReference type="EMBL" id="SDPM01000004">
    <property type="protein sequence ID" value="RXZ86725.1"/>
    <property type="molecule type" value="Genomic_DNA"/>
</dbReference>
<comment type="caution">
    <text evidence="3">The sequence shown here is derived from an EMBL/GenBank/DDBJ whole genome shotgun (WGS) entry which is preliminary data.</text>
</comment>
<sequence length="62" mass="6903">MSDIPDDRAENELVSRMRLIEDQPLEARAASYTQVYDELRAALEDADPARTDARTPGPGRSV</sequence>
<dbReference type="EMBL" id="JACCBI010000001">
    <property type="protein sequence ID" value="NYD66417.1"/>
    <property type="molecule type" value="Genomic_DNA"/>
</dbReference>